<dbReference type="AlphaFoldDB" id="A0A9Q1H257"/>
<reference evidence="2" key="1">
    <citation type="submission" date="2021-10" db="EMBL/GenBank/DDBJ databases">
        <title>Tropical sea cucumber genome reveals ecological adaptation and Cuvierian tubules defense mechanism.</title>
        <authorList>
            <person name="Chen T."/>
        </authorList>
    </citation>
    <scope>NUCLEOTIDE SEQUENCE</scope>
    <source>
        <strain evidence="2">Nanhai2018</strain>
        <tissue evidence="2">Muscle</tissue>
    </source>
</reference>
<evidence type="ECO:0000313" key="3">
    <source>
        <dbReference type="Proteomes" id="UP001152320"/>
    </source>
</evidence>
<accession>A0A9Q1H257</accession>
<proteinExistence type="predicted"/>
<evidence type="ECO:0000256" key="1">
    <source>
        <dbReference type="SAM" id="MobiDB-lite"/>
    </source>
</evidence>
<name>A0A9Q1H257_HOLLE</name>
<keyword evidence="3" id="KW-1185">Reference proteome</keyword>
<organism evidence="2 3">
    <name type="scientific">Holothuria leucospilota</name>
    <name type="common">Black long sea cucumber</name>
    <name type="synonym">Mertensiothuria leucospilota</name>
    <dbReference type="NCBI Taxonomy" id="206669"/>
    <lineage>
        <taxon>Eukaryota</taxon>
        <taxon>Metazoa</taxon>
        <taxon>Echinodermata</taxon>
        <taxon>Eleutherozoa</taxon>
        <taxon>Echinozoa</taxon>
        <taxon>Holothuroidea</taxon>
        <taxon>Aspidochirotacea</taxon>
        <taxon>Aspidochirotida</taxon>
        <taxon>Holothuriidae</taxon>
        <taxon>Holothuria</taxon>
    </lineage>
</organism>
<comment type="caution">
    <text evidence="2">The sequence shown here is derived from an EMBL/GenBank/DDBJ whole genome shotgun (WGS) entry which is preliminary data.</text>
</comment>
<feature type="region of interest" description="Disordered" evidence="1">
    <location>
        <begin position="140"/>
        <end position="169"/>
    </location>
</feature>
<dbReference type="EMBL" id="JAIZAY010000014">
    <property type="protein sequence ID" value="KAJ8029371.1"/>
    <property type="molecule type" value="Genomic_DNA"/>
</dbReference>
<dbReference type="OrthoDB" id="10058978at2759"/>
<protein>
    <submittedName>
        <fullName evidence="2">Uncharacterized protein</fullName>
    </submittedName>
</protein>
<dbReference type="Proteomes" id="UP001152320">
    <property type="component" value="Chromosome 14"/>
</dbReference>
<sequence length="224" mass="24689">MGTVHISHNPAFPTTLTDKPPALEGTTISEYVAEHVRALHATRKAFIETESSEQIHRALCKQTRTLDSFSTGDTVYYKRSDSTEWKGPGVVIGQDGVVVFVQHGGSFVGVHRCRLMKTLQTNVDIDENSTTIEKKESIIKNDAGNDAPNWDDLESEDSTSVPENTVDNDIPPETVATNQASSKFPQVGQLLEFHGQDGELNQIKVLSWAGKATGALRNWYNAEY</sequence>
<feature type="compositionally biased region" description="Polar residues" evidence="1">
    <location>
        <begin position="158"/>
        <end position="167"/>
    </location>
</feature>
<gene>
    <name evidence="2" type="ORF">HOLleu_28749</name>
</gene>
<feature type="region of interest" description="Disordered" evidence="1">
    <location>
        <begin position="1"/>
        <end position="20"/>
    </location>
</feature>
<evidence type="ECO:0000313" key="2">
    <source>
        <dbReference type="EMBL" id="KAJ8029371.1"/>
    </source>
</evidence>